<protein>
    <recommendedName>
        <fullName evidence="4">Cnidarian restricted protein</fullName>
    </recommendedName>
</protein>
<feature type="signal peptide" evidence="1">
    <location>
        <begin position="1"/>
        <end position="19"/>
    </location>
</feature>
<name>A0A7M5V5W9_9CNID</name>
<keyword evidence="3" id="KW-1185">Reference proteome</keyword>
<sequence>MKTIILIALLPLLATEAFGFLKFGPWNCRNLACFLKEGQTIHSRTLKTWKYRTCGSIGGLSCSAANDRVASRCQTDLNNGGIQLQVCNAKKANVPNWPNKLTVWVTKMGKADCMSNNANNFWMDKDHHGVPKKRAVCCTKYSPLPWLPAKIYNLPC</sequence>
<evidence type="ECO:0000256" key="1">
    <source>
        <dbReference type="SAM" id="SignalP"/>
    </source>
</evidence>
<evidence type="ECO:0008006" key="4">
    <source>
        <dbReference type="Google" id="ProtNLM"/>
    </source>
</evidence>
<proteinExistence type="predicted"/>
<evidence type="ECO:0000313" key="2">
    <source>
        <dbReference type="EnsemblMetazoa" id="CLYHEMP010352.1"/>
    </source>
</evidence>
<dbReference type="Proteomes" id="UP000594262">
    <property type="component" value="Unplaced"/>
</dbReference>
<evidence type="ECO:0000313" key="3">
    <source>
        <dbReference type="Proteomes" id="UP000594262"/>
    </source>
</evidence>
<dbReference type="EnsemblMetazoa" id="CLYHEMT010352.1">
    <property type="protein sequence ID" value="CLYHEMP010352.1"/>
    <property type="gene ID" value="CLYHEMG010352"/>
</dbReference>
<dbReference type="AlphaFoldDB" id="A0A7M5V5W9"/>
<organism evidence="2 3">
    <name type="scientific">Clytia hemisphaerica</name>
    <dbReference type="NCBI Taxonomy" id="252671"/>
    <lineage>
        <taxon>Eukaryota</taxon>
        <taxon>Metazoa</taxon>
        <taxon>Cnidaria</taxon>
        <taxon>Hydrozoa</taxon>
        <taxon>Hydroidolina</taxon>
        <taxon>Leptothecata</taxon>
        <taxon>Obeliida</taxon>
        <taxon>Clytiidae</taxon>
        <taxon>Clytia</taxon>
    </lineage>
</organism>
<keyword evidence="1" id="KW-0732">Signal</keyword>
<reference evidence="2" key="1">
    <citation type="submission" date="2021-01" db="UniProtKB">
        <authorList>
            <consortium name="EnsemblMetazoa"/>
        </authorList>
    </citation>
    <scope>IDENTIFICATION</scope>
</reference>
<accession>A0A7M5V5W9</accession>
<feature type="chain" id="PRO_5029496952" description="Cnidarian restricted protein" evidence="1">
    <location>
        <begin position="20"/>
        <end position="156"/>
    </location>
</feature>